<dbReference type="RefSeq" id="XP_013243926.1">
    <property type="nucleotide sequence ID" value="XM_013388472.1"/>
</dbReference>
<feature type="compositionally biased region" description="Polar residues" evidence="1">
    <location>
        <begin position="771"/>
        <end position="784"/>
    </location>
</feature>
<feature type="compositionally biased region" description="Basic and acidic residues" evidence="1">
    <location>
        <begin position="110"/>
        <end position="124"/>
    </location>
</feature>
<dbReference type="OMA" id="MRTFTIE"/>
<gene>
    <name evidence="2" type="ORF">K437DRAFT_234554</name>
</gene>
<dbReference type="GeneID" id="25262869"/>
<feature type="region of interest" description="Disordered" evidence="1">
    <location>
        <begin position="1764"/>
        <end position="1786"/>
    </location>
</feature>
<feature type="compositionally biased region" description="Low complexity" evidence="1">
    <location>
        <begin position="356"/>
        <end position="375"/>
    </location>
</feature>
<feature type="compositionally biased region" description="Polar residues" evidence="1">
    <location>
        <begin position="825"/>
        <end position="840"/>
    </location>
</feature>
<feature type="region of interest" description="Disordered" evidence="1">
    <location>
        <begin position="679"/>
        <end position="737"/>
    </location>
</feature>
<feature type="region of interest" description="Disordered" evidence="1">
    <location>
        <begin position="325"/>
        <end position="400"/>
    </location>
</feature>
<name>A0A066W9H7_TILAU</name>
<feature type="compositionally biased region" description="Basic and acidic residues" evidence="1">
    <location>
        <begin position="9"/>
        <end position="24"/>
    </location>
</feature>
<feature type="compositionally biased region" description="Low complexity" evidence="1">
    <location>
        <begin position="91"/>
        <end position="109"/>
    </location>
</feature>
<feature type="region of interest" description="Disordered" evidence="1">
    <location>
        <begin position="845"/>
        <end position="864"/>
    </location>
</feature>
<protein>
    <submittedName>
        <fullName evidence="2">Uncharacterized protein</fullName>
    </submittedName>
</protein>
<dbReference type="InParanoid" id="A0A066W9H7"/>
<reference evidence="2 3" key="1">
    <citation type="submission" date="2014-05" db="EMBL/GenBank/DDBJ databases">
        <title>Draft genome sequence of a rare smut relative, Tilletiaria anomala UBC 951.</title>
        <authorList>
            <consortium name="DOE Joint Genome Institute"/>
            <person name="Toome M."/>
            <person name="Kuo A."/>
            <person name="Henrissat B."/>
            <person name="Lipzen A."/>
            <person name="Tritt A."/>
            <person name="Yoshinaga Y."/>
            <person name="Zane M."/>
            <person name="Barry K."/>
            <person name="Grigoriev I.V."/>
            <person name="Spatafora J.W."/>
            <person name="Aimea M.C."/>
        </authorList>
    </citation>
    <scope>NUCLEOTIDE SEQUENCE [LARGE SCALE GENOMIC DNA]</scope>
    <source>
        <strain evidence="2 3">UBC 951</strain>
    </source>
</reference>
<feature type="region of interest" description="Disordered" evidence="1">
    <location>
        <begin position="40"/>
        <end position="126"/>
    </location>
</feature>
<evidence type="ECO:0000256" key="1">
    <source>
        <dbReference type="SAM" id="MobiDB-lite"/>
    </source>
</evidence>
<feature type="region of interest" description="Disordered" evidence="1">
    <location>
        <begin position="1239"/>
        <end position="1262"/>
    </location>
</feature>
<dbReference type="Proteomes" id="UP000027361">
    <property type="component" value="Unassembled WGS sequence"/>
</dbReference>
<dbReference type="OrthoDB" id="252265at2759"/>
<dbReference type="PANTHER" id="PTHR39211:SF1">
    <property type="entry name" value="ABNORMAL SPINDLE-LIKE MICROCEPHALY-ASSOCIATED PROTEIN ASH DOMAIN-CONTAINING PROTEIN"/>
    <property type="match status" value="1"/>
</dbReference>
<feature type="compositionally biased region" description="Basic and acidic residues" evidence="1">
    <location>
        <begin position="1245"/>
        <end position="1258"/>
    </location>
</feature>
<accession>A0A066W9H7</accession>
<proteinExistence type="predicted"/>
<sequence length="1892" mass="206047">MSNRNSLMLRRDGEQGGGKSDGDALKGWVGAFERVLGDQAEALSRERRQQQQQSKQVASTRSAIAGETPSLLQSQSHLLADDSRVSKAERSTPSASRASSVHSSASIRAASERGSRGAESHELGSDSGYLLPRAALASHPGSEAGTDASEQSGLVGGARSNASYSLHRAAARKALCNDLACAGQDSGDELTAQLDTTTSGPSLITLLGPPYMAMEDLYLNHAPGLQKLSLSNLTPSKVQVRLDSDMGDALSFMRTKDFSEGQEMDRVPWPSNSVVWARGDGLSPAKLRDMRQISASLEEVSNITIEGSSSIALLVLFRPKRFQQHCEDKQRRRRSTRFVPSPRSEPANDDAWQVLSNGSQANSSSASSQASYQSSPRTTVTESRSPPFDGHLSPTPFKNKSSSRVSLDFHELQHVNHRVISQGTLLLHATKLDASEAPLQDESSQSISVPFRAAFCKPQLGLLAAPDQPLRDGGAVIPDASGAMTFHFGDLTVGTCEQFRLSLQNLSQIECCWQARLEDADNVLSSTPLSLKGCGGDDIQMINQSRDKLFCPYWVRPFSSQEISIQLDAREACRQFHQTITLTNLHDTSNNFKLVISANILGIARDKELDMSPAEVLDFGDCCGGQWTKQIVVLKNQGDSMLNLSFSASKEAEVTFELAKVVAESHSLFDSEHLQSVSTLSCSEPNTSASENASISEYSSRSEKAATRSGSEEEGRTPAFESMRTPMSKAQDKMDLEPPPLALSVSVVCVKKLQKMEAEKPAATEADDTDAFSNVSQAGSQQGSPALGPKDSVVSPIASSNPSGKVADLNTLAMAAIGEPPGKHPNTSQRDPSTFLSSHPSIGFAHRQARPDQVAGASDRGDEVQSVISEVTTTSHDSKRSIFAPASSQAIGPLGVISGSSRGPHPLSGFRKIDHTPTHHLEESFLAPGAETRILVSYRPAKGDMDDEVTAGRLREVTFPIFIDSAKVRVGGPRSSGPKTRRSLLCKARACTSFIAVTPRLIDFGETNVGARKTATLSVTNRSELTARVDVRFVSKVLSMYRGEVPIPPLQTVDLKVDFFPRRINDSYRKQITVTNLLNRDNDQIFDVRSTNVDQQRVTFHSLLYRILTATGANFIDFGDVNINSTRVRSFSVENISGAPLLLELTAAHPEDLVIYVKAPEQSATHHNVPATSATLPPTRYAEVELSDKVAPTTVESQRPKPTSKGPQLKERFLETISMDSPTSIRKENASWRLAQKQAQAKKRVREESVPRDLDAKAKPSAKSKPVVNLVSAMRKGGKGKITLKYGKSMMFKDKKALAIFEHLDLACGPPVDPYRIPAKSKLYQQLDQLASPIVSFKLNTHGTPSGVGPACAVNPGSSEKGLKARREAAGGEKAAQVQIAARQARAPALTGQRCATRKLADFSDVSKLTLDELITALESQNSTLHTFFLGDPDAEERQVRSEINLQRQLSLAISERHLLSTEVVSLMPEEEIQIIALYTPNGSTRPHVQGNARKQDSRIFLRLLQFDETLVQRYPDLAPMAKVDKEELPVRDLIVKTNTCRSIMELGQPHINFGQMDKGESKARKIVIQNRSEWALRYCIRKSGSIASGDIKIAMGRYGIIPGYGKREVQFVFSPSMSGQFQEKLVVENVADRDNDQTLILKANIRKVSNFVLEPSVVMLGACQVGQLSEPCSFTISNTSTKTRTFMVDVDRQELQHHRCIVDIAIAFADDADTRGALTQAEEEEVEHISQKLKIATRKGQADKVKKYETRLLELGISVSPSGPSDAVKDLGTGSKADAPPERGPRLKRFSTAVTFALEASQTRKMVLRLRLRRVHTALGESHSLAADLDSMEEISTKVRVYEAKNADDTKTVLIRAQAKLDPVVNVSSDQGGDEELADMPANALVFSTHE</sequence>
<feature type="compositionally biased region" description="Basic and acidic residues" evidence="1">
    <location>
        <begin position="79"/>
        <end position="90"/>
    </location>
</feature>
<dbReference type="InterPro" id="IPR013783">
    <property type="entry name" value="Ig-like_fold"/>
</dbReference>
<organism evidence="2 3">
    <name type="scientific">Tilletiaria anomala (strain ATCC 24038 / CBS 436.72 / UBC 951)</name>
    <dbReference type="NCBI Taxonomy" id="1037660"/>
    <lineage>
        <taxon>Eukaryota</taxon>
        <taxon>Fungi</taxon>
        <taxon>Dikarya</taxon>
        <taxon>Basidiomycota</taxon>
        <taxon>Ustilaginomycotina</taxon>
        <taxon>Exobasidiomycetes</taxon>
        <taxon>Georgefischeriales</taxon>
        <taxon>Tilletiariaceae</taxon>
        <taxon>Tilletiaria</taxon>
    </lineage>
</organism>
<feature type="compositionally biased region" description="Polar residues" evidence="1">
    <location>
        <begin position="679"/>
        <end position="699"/>
    </location>
</feature>
<dbReference type="PANTHER" id="PTHR39211">
    <property type="entry name" value="CHROMOSOME 7, WHOLE GENOME SHOTGUN SEQUENCE"/>
    <property type="match status" value="1"/>
</dbReference>
<comment type="caution">
    <text evidence="2">The sequence shown here is derived from an EMBL/GenBank/DDBJ whole genome shotgun (WGS) entry which is preliminary data.</text>
</comment>
<dbReference type="STRING" id="1037660.A0A066W9H7"/>
<keyword evidence="3" id="KW-1185">Reference proteome</keyword>
<feature type="region of interest" description="Disordered" evidence="1">
    <location>
        <begin position="760"/>
        <end position="801"/>
    </location>
</feature>
<dbReference type="Gene3D" id="2.60.40.10">
    <property type="entry name" value="Immunoglobulins"/>
    <property type="match status" value="2"/>
</dbReference>
<dbReference type="EMBL" id="JMSN01000028">
    <property type="protein sequence ID" value="KDN47734.1"/>
    <property type="molecule type" value="Genomic_DNA"/>
</dbReference>
<evidence type="ECO:0000313" key="2">
    <source>
        <dbReference type="EMBL" id="KDN47734.1"/>
    </source>
</evidence>
<dbReference type="HOGENOM" id="CLU_231630_0_0_1"/>
<feature type="region of interest" description="Disordered" evidence="1">
    <location>
        <begin position="1"/>
        <end position="25"/>
    </location>
</feature>
<feature type="region of interest" description="Disordered" evidence="1">
    <location>
        <begin position="816"/>
        <end position="840"/>
    </location>
</feature>
<evidence type="ECO:0000313" key="3">
    <source>
        <dbReference type="Proteomes" id="UP000027361"/>
    </source>
</evidence>
<feature type="compositionally biased region" description="Low complexity" evidence="1">
    <location>
        <begin position="50"/>
        <end position="59"/>
    </location>
</feature>
<feature type="compositionally biased region" description="Basic and acidic residues" evidence="1">
    <location>
        <begin position="700"/>
        <end position="716"/>
    </location>
</feature>